<dbReference type="AlphaFoldDB" id="A0A172T1N2"/>
<feature type="domain" description="LysM" evidence="1">
    <location>
        <begin position="527"/>
        <end position="581"/>
    </location>
</feature>
<sequence>MKGRKTFTLIGLFVLAVLVLGQTTSTTVTIIHTANIYGNVLPFNYFTNTYEPKGLVQIYSYVAQLRQKSSDLLLVDTGNLLYGSPFGDYFVENDTIENPVVTLFNQIGYDVFVPGTFELTLENQKFEKTLKSLKAYVLASNLVNKFGFVKNYYVKVFRNGLKVATVGVVPPYFNLASADYINTIKSVIQRLKSEVQPDVIILATSGGITYDPVSGKQISIQSGLNIGDILIKEFGKDVDIFLFGNQTIVYTNMNKQNKVFSIPGSEGASVNQIDISLSRTGGNWKISKVAVQNVKLEKLKPVENVVNWAQQFETYVEKWLDTPIIRSNVTIGFNKYMAILEDTLVTEIVNKSIIEYTKSHTGIWNVFNPSFGGFIEGDVTRRDLYALVGRTTTVKTLQLTGKQVKEIIVKSLNMLSFKDGKVVFEKSLVSSPWIYDLFENFEYEVVINKKELRRIQFMGKVVNDDDVFVVSVPSVRTYGQNGIISGVVLREFEIPVQEILFSQVKKILPEGLLDTKEDNNRVSLVQLTYTVQPGDTLARIAYRLGIATSDEDLPWAIVELMTLNPIIKNPNLIRPGWEIVYYKKYLDLIPPLKELFEAR</sequence>
<dbReference type="SUPFAM" id="SSF54106">
    <property type="entry name" value="LysM domain"/>
    <property type="match status" value="1"/>
</dbReference>
<dbReference type="Pfam" id="PF02872">
    <property type="entry name" value="5_nucleotid_C"/>
    <property type="match status" value="1"/>
</dbReference>
<evidence type="ECO:0000313" key="2">
    <source>
        <dbReference type="EMBL" id="ANE40897.1"/>
    </source>
</evidence>
<dbReference type="OrthoDB" id="9800780at2"/>
<protein>
    <submittedName>
        <fullName evidence="2">Peptidoglycan-binding protein</fullName>
    </submittedName>
</protein>
<evidence type="ECO:0000313" key="3">
    <source>
        <dbReference type="Proteomes" id="UP000077096"/>
    </source>
</evidence>
<dbReference type="InterPro" id="IPR036779">
    <property type="entry name" value="LysM_dom_sf"/>
</dbReference>
<dbReference type="InterPro" id="IPR036907">
    <property type="entry name" value="5'-Nucleotdase_C_sf"/>
</dbReference>
<dbReference type="Gene3D" id="3.90.780.10">
    <property type="entry name" value="5'-Nucleotidase, C-terminal domain"/>
    <property type="match status" value="1"/>
</dbReference>
<dbReference type="PANTHER" id="PTHR11575:SF6">
    <property type="entry name" value="2',3'-CYCLIC-NUCLEOTIDE 2'-PHOSPHODIESTERASE_3'-NUCLEOTIDASE"/>
    <property type="match status" value="1"/>
</dbReference>
<organism evidence="2 3">
    <name type="scientific">Fervidobacterium pennivorans</name>
    <dbReference type="NCBI Taxonomy" id="93466"/>
    <lineage>
        <taxon>Bacteria</taxon>
        <taxon>Thermotogati</taxon>
        <taxon>Thermotogota</taxon>
        <taxon>Thermotogae</taxon>
        <taxon>Thermotogales</taxon>
        <taxon>Fervidobacteriaceae</taxon>
        <taxon>Fervidobacterium</taxon>
    </lineage>
</organism>
<dbReference type="CDD" id="cd00118">
    <property type="entry name" value="LysM"/>
    <property type="match status" value="1"/>
</dbReference>
<dbReference type="GO" id="GO:0009166">
    <property type="term" value="P:nucleotide catabolic process"/>
    <property type="evidence" value="ECO:0007669"/>
    <property type="project" value="InterPro"/>
</dbReference>
<dbReference type="SMART" id="SM00257">
    <property type="entry name" value="LysM"/>
    <property type="match status" value="1"/>
</dbReference>
<dbReference type="KEGG" id="fng:JM64_01940"/>
<reference evidence="2 3" key="1">
    <citation type="submission" date="2014-08" db="EMBL/GenBank/DDBJ databases">
        <title>Fervidobacterium pennivorans DYC genome.</title>
        <authorList>
            <person name="Wushke S."/>
        </authorList>
    </citation>
    <scope>NUCLEOTIDE SEQUENCE [LARGE SCALE GENOMIC DNA]</scope>
    <source>
        <strain evidence="2 3">DYC</strain>
    </source>
</reference>
<gene>
    <name evidence="2" type="ORF">JM64_01940</name>
</gene>
<dbReference type="GO" id="GO:0030288">
    <property type="term" value="C:outer membrane-bounded periplasmic space"/>
    <property type="evidence" value="ECO:0007669"/>
    <property type="project" value="TreeGrafter"/>
</dbReference>
<name>A0A172T1N2_FERPE</name>
<dbReference type="Gene3D" id="3.60.21.10">
    <property type="match status" value="1"/>
</dbReference>
<dbReference type="Proteomes" id="UP000077096">
    <property type="component" value="Chromosome"/>
</dbReference>
<dbReference type="PROSITE" id="PS51782">
    <property type="entry name" value="LYSM"/>
    <property type="match status" value="1"/>
</dbReference>
<proteinExistence type="predicted"/>
<dbReference type="GO" id="GO:0016787">
    <property type="term" value="F:hydrolase activity"/>
    <property type="evidence" value="ECO:0007669"/>
    <property type="project" value="InterPro"/>
</dbReference>
<dbReference type="InterPro" id="IPR006179">
    <property type="entry name" value="5_nucleotidase/apyrase"/>
</dbReference>
<dbReference type="InterPro" id="IPR029052">
    <property type="entry name" value="Metallo-depent_PP-like"/>
</dbReference>
<dbReference type="Pfam" id="PF01476">
    <property type="entry name" value="LysM"/>
    <property type="match status" value="1"/>
</dbReference>
<dbReference type="InterPro" id="IPR008334">
    <property type="entry name" value="5'-Nucleotdase_C"/>
</dbReference>
<dbReference type="SUPFAM" id="SSF55816">
    <property type="entry name" value="5'-nucleotidase (syn. UDP-sugar hydrolase), C-terminal domain"/>
    <property type="match status" value="1"/>
</dbReference>
<dbReference type="PATRIC" id="fig|93466.3.peg.440"/>
<dbReference type="InterPro" id="IPR018392">
    <property type="entry name" value="LysM"/>
</dbReference>
<accession>A0A172T1N2</accession>
<dbReference type="PANTHER" id="PTHR11575">
    <property type="entry name" value="5'-NUCLEOTIDASE-RELATED"/>
    <property type="match status" value="1"/>
</dbReference>
<dbReference type="SUPFAM" id="SSF56300">
    <property type="entry name" value="Metallo-dependent phosphatases"/>
    <property type="match status" value="1"/>
</dbReference>
<evidence type="ECO:0000259" key="1">
    <source>
        <dbReference type="PROSITE" id="PS51782"/>
    </source>
</evidence>
<dbReference type="EMBL" id="CP011393">
    <property type="protein sequence ID" value="ANE40897.1"/>
    <property type="molecule type" value="Genomic_DNA"/>
</dbReference>
<dbReference type="Gene3D" id="3.10.350.10">
    <property type="entry name" value="LysM domain"/>
    <property type="match status" value="1"/>
</dbReference>